<sequence length="218" mass="25407">MNIKKLFELQKQLDLRIEKEHPRKPGEDRLAKKILALMVELGELANEARFFKYWSHDQAPRTKIEYICPTCNGTGDENYDSYIDDLEGGYTHEVINCEDCGGTGTLGYKNPLLEEYVDCLHFILSIGNDINMNEVYEDYEPKPLYFGDGDILGQFIAIYDWINSLYFHRHEDVNGEMYDLVFAYFLGLGEILGFTWEEIEEAYLRKNAVNHQRQNSGY</sequence>
<dbReference type="RefSeq" id="WP_090951815.1">
    <property type="nucleotide sequence ID" value="NZ_FOJS01000055.1"/>
</dbReference>
<dbReference type="STRING" id="186116.SAMN05192569_105527"/>
<dbReference type="AlphaFoldDB" id="A0A1I0TSM2"/>
<dbReference type="EMBL" id="FOJS01000055">
    <property type="protein sequence ID" value="SFA54821.1"/>
    <property type="molecule type" value="Genomic_DNA"/>
</dbReference>
<dbReference type="Gene3D" id="1.10.4010.10">
    <property type="entry name" value="Type II deoxyuridine triphosphatase"/>
    <property type="match status" value="1"/>
</dbReference>
<name>A0A1I0TSM2_9BACL</name>
<dbReference type="SUPFAM" id="SSF101386">
    <property type="entry name" value="all-alpha NTP pyrophosphatases"/>
    <property type="match status" value="1"/>
</dbReference>
<dbReference type="OrthoDB" id="5506143at2"/>
<dbReference type="PIRSF" id="PIRSF030140">
    <property type="entry name" value="UCP030140"/>
    <property type="match status" value="1"/>
</dbReference>
<reference evidence="2" key="1">
    <citation type="submission" date="2016-10" db="EMBL/GenBank/DDBJ databases">
        <authorList>
            <person name="Varghese N."/>
            <person name="Submissions S."/>
        </authorList>
    </citation>
    <scope>NUCLEOTIDE SEQUENCE [LARGE SCALE GENOMIC DNA]</scope>
    <source>
        <strain evidence="2">M1</strain>
    </source>
</reference>
<dbReference type="InterPro" id="IPR014871">
    <property type="entry name" value="dUTPase/dCTP_pyrophosphatase"/>
</dbReference>
<evidence type="ECO:0000313" key="2">
    <source>
        <dbReference type="Proteomes" id="UP000198650"/>
    </source>
</evidence>
<evidence type="ECO:0000313" key="1">
    <source>
        <dbReference type="EMBL" id="SFA54821.1"/>
    </source>
</evidence>
<dbReference type="Proteomes" id="UP000198650">
    <property type="component" value="Unassembled WGS sequence"/>
</dbReference>
<dbReference type="CDD" id="cd11527">
    <property type="entry name" value="NTP-PPase_dUTPase"/>
    <property type="match status" value="1"/>
</dbReference>
<accession>A0A1I0TSM2</accession>
<proteinExistence type="predicted"/>
<gene>
    <name evidence="1" type="ORF">SAMN05192569_105527</name>
</gene>
<keyword evidence="2" id="KW-1185">Reference proteome</keyword>
<dbReference type="Pfam" id="PF08761">
    <property type="entry name" value="dUTPase_2"/>
    <property type="match status" value="2"/>
</dbReference>
<protein>
    <submittedName>
        <fullName evidence="1">Dimeric dUTPase, all-alpha-NTP-PPase (MazG) superfamily</fullName>
    </submittedName>
</protein>
<dbReference type="InterPro" id="IPR016947">
    <property type="entry name" value="UCP030140"/>
</dbReference>
<organism evidence="1 2">
    <name type="scientific">Parageobacillus thermantarcticus</name>
    <dbReference type="NCBI Taxonomy" id="186116"/>
    <lineage>
        <taxon>Bacteria</taxon>
        <taxon>Bacillati</taxon>
        <taxon>Bacillota</taxon>
        <taxon>Bacilli</taxon>
        <taxon>Bacillales</taxon>
        <taxon>Anoxybacillaceae</taxon>
        <taxon>Parageobacillus</taxon>
    </lineage>
</organism>